<keyword evidence="4" id="KW-1185">Reference proteome</keyword>
<dbReference type="InterPro" id="IPR043519">
    <property type="entry name" value="NT_sf"/>
</dbReference>
<feature type="compositionally biased region" description="Basic residues" evidence="1">
    <location>
        <begin position="848"/>
        <end position="859"/>
    </location>
</feature>
<dbReference type="VEuPathDB" id="FungiDB:SDRG_03321"/>
<feature type="compositionally biased region" description="Basic and acidic residues" evidence="1">
    <location>
        <begin position="801"/>
        <end position="832"/>
    </location>
</feature>
<dbReference type="InterPro" id="IPR054708">
    <property type="entry name" value="MTPAP-like_central"/>
</dbReference>
<dbReference type="Gene3D" id="1.10.1410.10">
    <property type="match status" value="1"/>
</dbReference>
<feature type="compositionally biased region" description="Low complexity" evidence="1">
    <location>
        <begin position="773"/>
        <end position="790"/>
    </location>
</feature>
<dbReference type="EMBL" id="JH767139">
    <property type="protein sequence ID" value="EQC39113.1"/>
    <property type="molecule type" value="Genomic_DNA"/>
</dbReference>
<feature type="domain" description="Poly(A) RNA polymerase mitochondrial-like central palm" evidence="2">
    <location>
        <begin position="450"/>
        <end position="516"/>
    </location>
</feature>
<dbReference type="eggNOG" id="KOG2277">
    <property type="taxonomic scope" value="Eukaryota"/>
</dbReference>
<protein>
    <recommendedName>
        <fullName evidence="2">Poly(A) RNA polymerase mitochondrial-like central palm domain-containing protein</fullName>
    </recommendedName>
</protein>
<evidence type="ECO:0000313" key="4">
    <source>
        <dbReference type="Proteomes" id="UP000030762"/>
    </source>
</evidence>
<dbReference type="OrthoDB" id="407432at2759"/>
<feature type="compositionally biased region" description="Basic and acidic residues" evidence="1">
    <location>
        <begin position="711"/>
        <end position="723"/>
    </location>
</feature>
<feature type="domain" description="Poly(A) RNA polymerase mitochondrial-like central palm" evidence="2">
    <location>
        <begin position="272"/>
        <end position="360"/>
    </location>
</feature>
<evidence type="ECO:0000259" key="2">
    <source>
        <dbReference type="Pfam" id="PF22600"/>
    </source>
</evidence>
<dbReference type="GO" id="GO:0016779">
    <property type="term" value="F:nucleotidyltransferase activity"/>
    <property type="evidence" value="ECO:0007669"/>
    <property type="project" value="TreeGrafter"/>
</dbReference>
<reference evidence="3 4" key="1">
    <citation type="submission" date="2012-04" db="EMBL/GenBank/DDBJ databases">
        <title>The Genome Sequence of Saprolegnia declina VS20.</title>
        <authorList>
            <consortium name="The Broad Institute Genome Sequencing Platform"/>
            <person name="Russ C."/>
            <person name="Nusbaum C."/>
            <person name="Tyler B."/>
            <person name="van West P."/>
            <person name="Dieguez-Uribeondo J."/>
            <person name="de Bruijn I."/>
            <person name="Tripathy S."/>
            <person name="Jiang R."/>
            <person name="Young S.K."/>
            <person name="Zeng Q."/>
            <person name="Gargeya S."/>
            <person name="Fitzgerald M."/>
            <person name="Haas B."/>
            <person name="Abouelleil A."/>
            <person name="Alvarado L."/>
            <person name="Arachchi H.M."/>
            <person name="Berlin A."/>
            <person name="Chapman S.B."/>
            <person name="Goldberg J."/>
            <person name="Griggs A."/>
            <person name="Gujja S."/>
            <person name="Hansen M."/>
            <person name="Howarth C."/>
            <person name="Imamovic A."/>
            <person name="Larimer J."/>
            <person name="McCowen C."/>
            <person name="Montmayeur A."/>
            <person name="Murphy C."/>
            <person name="Neiman D."/>
            <person name="Pearson M."/>
            <person name="Priest M."/>
            <person name="Roberts A."/>
            <person name="Saif S."/>
            <person name="Shea T."/>
            <person name="Sisk P."/>
            <person name="Sykes S."/>
            <person name="Wortman J."/>
            <person name="Nusbaum C."/>
            <person name="Birren B."/>
        </authorList>
    </citation>
    <scope>NUCLEOTIDE SEQUENCE [LARGE SCALE GENOMIC DNA]</scope>
    <source>
        <strain evidence="3 4">VS20</strain>
    </source>
</reference>
<organism evidence="3 4">
    <name type="scientific">Saprolegnia diclina (strain VS20)</name>
    <dbReference type="NCBI Taxonomy" id="1156394"/>
    <lineage>
        <taxon>Eukaryota</taxon>
        <taxon>Sar</taxon>
        <taxon>Stramenopiles</taxon>
        <taxon>Oomycota</taxon>
        <taxon>Saprolegniomycetes</taxon>
        <taxon>Saprolegniales</taxon>
        <taxon>Saprolegniaceae</taxon>
        <taxon>Saprolegnia</taxon>
    </lineage>
</organism>
<dbReference type="SUPFAM" id="SSF81631">
    <property type="entry name" value="PAP/OAS1 substrate-binding domain"/>
    <property type="match status" value="1"/>
</dbReference>
<dbReference type="Pfam" id="PF22600">
    <property type="entry name" value="MTPAP-like_central"/>
    <property type="match status" value="2"/>
</dbReference>
<dbReference type="GeneID" id="19944048"/>
<dbReference type="CDD" id="cd05402">
    <property type="entry name" value="NT_PAP_TUTase"/>
    <property type="match status" value="1"/>
</dbReference>
<dbReference type="Proteomes" id="UP000030762">
    <property type="component" value="Unassembled WGS sequence"/>
</dbReference>
<dbReference type="STRING" id="1156394.T0S2E0"/>
<name>T0S2E0_SAPDV</name>
<dbReference type="PANTHER" id="PTHR12271">
    <property type="entry name" value="POLY A POLYMERASE CID PAP -RELATED"/>
    <property type="match status" value="1"/>
</dbReference>
<dbReference type="PANTHER" id="PTHR12271:SF40">
    <property type="entry name" value="POLY(A) RNA POLYMERASE GLD2"/>
    <property type="match status" value="1"/>
</dbReference>
<dbReference type="Gene3D" id="3.30.460.10">
    <property type="entry name" value="Beta Polymerase, domain 2"/>
    <property type="match status" value="1"/>
</dbReference>
<evidence type="ECO:0000313" key="3">
    <source>
        <dbReference type="EMBL" id="EQC39113.1"/>
    </source>
</evidence>
<feature type="compositionally biased region" description="Basic and acidic residues" evidence="1">
    <location>
        <begin position="731"/>
        <end position="761"/>
    </location>
</feature>
<evidence type="ECO:0000256" key="1">
    <source>
        <dbReference type="SAM" id="MobiDB-lite"/>
    </source>
</evidence>
<dbReference type="RefSeq" id="XP_008607174.1">
    <property type="nucleotide sequence ID" value="XM_008608952.1"/>
</dbReference>
<dbReference type="SUPFAM" id="SSF81301">
    <property type="entry name" value="Nucleotidyltransferase"/>
    <property type="match status" value="1"/>
</dbReference>
<feature type="region of interest" description="Disordered" evidence="1">
    <location>
        <begin position="711"/>
        <end position="871"/>
    </location>
</feature>
<accession>T0S2E0</accession>
<gene>
    <name evidence="3" type="ORF">SDRG_03321</name>
</gene>
<dbReference type="AlphaFoldDB" id="T0S2E0"/>
<sequence>MAEAKPEVTFDVVLAAASDDIRHALEAMEDDAVMDVLAQPESMDLIDAWMTKVQSGADPDDARMNDDDVLECVMDTHAKRNLQTALSAATIDLAWLRPKDPLFARQLLSRSQGAGDTESLASGPHVWFIKRALEFIDVVRVLLKVPSSVTVETHEEKSFQALDLVLQLTHWLWALHPTKLSTLIHGDILELTSELLLATCSAHNASPIEAWCRRLLAAIETNLHRHDTSKIRRLVTDVQDLLVHVKQDTTPFHAALHLPRISAPVLQALDIGILAHYDQTRVDGNDEAQRQRVVDDLQKVVKSSFDRKCGLHLYGSSLSLFGSKGCDIDITAVRRTPDSPAAHSGIGAARRQHDDALKAMGLATRCAEALDQIKGDAAKALAAYTKIKSRCPADLAKTPAKIKNQLQQAQVFLRAANSLVTMTELMLPPNSKSSPSSLVATKKQIHLAIQDADGQRKAMYRLSGALQRGGCTVQQLILGARVPIIKFLHTGSGLEGDICMGNLLPTKNTLLLRTYGEYDPRVRPLVLAVKHWAKARRINDASMGTLSSYSYVLLVIHVLQEAGVLPNLQDPGLLQKLGVPAEELNGCNVAFCQNVAQVKAAVMLPDTQSLSVASLLVRFFMYLKHFDWYGRSVAIHRSELLTKQARWGAKRKAWRMSIEDPFELDRDLGVVLQLGGQQKILEEVDRAVGLIVGDDASFETLTAVLPKPLTKKEKKDVDKATRQEKRKPKKKADNTDKSATKKVDEPKQQEPLERNETEKGSKNAKKVRGTELTAATSDDTAATAAASEKPVPTKKSKKAKGTRERKATGDDSKPPKESEALTPLDEAKERQGAVDTAPPPAPSEGAKPKNRSRRGKKKSSSGVANPPPATS</sequence>
<proteinExistence type="predicted"/>
<dbReference type="InParanoid" id="T0S2E0"/>
<dbReference type="OMA" id="THWLWAL"/>
<dbReference type="GO" id="GO:0031123">
    <property type="term" value="P:RNA 3'-end processing"/>
    <property type="evidence" value="ECO:0007669"/>
    <property type="project" value="TreeGrafter"/>
</dbReference>